<keyword evidence="2" id="KW-1185">Reference proteome</keyword>
<evidence type="ECO:0000313" key="2">
    <source>
        <dbReference type="Proteomes" id="UP001428341"/>
    </source>
</evidence>
<dbReference type="EMBL" id="JBCGBO010000005">
    <property type="protein sequence ID" value="KAK9198822.1"/>
    <property type="molecule type" value="Genomic_DNA"/>
</dbReference>
<evidence type="ECO:0000313" key="1">
    <source>
        <dbReference type="EMBL" id="KAK9198822.1"/>
    </source>
</evidence>
<protein>
    <submittedName>
        <fullName evidence="1">Uncharacterized protein</fullName>
    </submittedName>
</protein>
<name>A0AAP0M753_9ROSI</name>
<gene>
    <name evidence="1" type="ORF">WN944_014008</name>
</gene>
<dbReference type="AlphaFoldDB" id="A0AAP0M753"/>
<proteinExistence type="predicted"/>
<organism evidence="1 2">
    <name type="scientific">Citrus x changshan-huyou</name>
    <dbReference type="NCBI Taxonomy" id="2935761"/>
    <lineage>
        <taxon>Eukaryota</taxon>
        <taxon>Viridiplantae</taxon>
        <taxon>Streptophyta</taxon>
        <taxon>Embryophyta</taxon>
        <taxon>Tracheophyta</taxon>
        <taxon>Spermatophyta</taxon>
        <taxon>Magnoliopsida</taxon>
        <taxon>eudicotyledons</taxon>
        <taxon>Gunneridae</taxon>
        <taxon>Pentapetalae</taxon>
        <taxon>rosids</taxon>
        <taxon>malvids</taxon>
        <taxon>Sapindales</taxon>
        <taxon>Rutaceae</taxon>
        <taxon>Aurantioideae</taxon>
        <taxon>Citrus</taxon>
    </lineage>
</organism>
<sequence>MELLLALPVGGGSYGQWRPLPLKWQQWSPNAHVEGSNETSLMLTEAAVVKESCCLS</sequence>
<dbReference type="Proteomes" id="UP001428341">
    <property type="component" value="Unassembled WGS sequence"/>
</dbReference>
<comment type="caution">
    <text evidence="1">The sequence shown here is derived from an EMBL/GenBank/DDBJ whole genome shotgun (WGS) entry which is preliminary data.</text>
</comment>
<reference evidence="1 2" key="1">
    <citation type="submission" date="2024-05" db="EMBL/GenBank/DDBJ databases">
        <title>Haplotype-resolved chromosome-level genome assembly of Huyou (Citrus changshanensis).</title>
        <authorList>
            <person name="Miao C."/>
            <person name="Chen W."/>
            <person name="Wu Y."/>
            <person name="Wang L."/>
            <person name="Zhao S."/>
            <person name="Grierson D."/>
            <person name="Xu C."/>
            <person name="Chen K."/>
        </authorList>
    </citation>
    <scope>NUCLEOTIDE SEQUENCE [LARGE SCALE GENOMIC DNA]</scope>
    <source>
        <strain evidence="1">01-14</strain>
        <tissue evidence="1">Leaf</tissue>
    </source>
</reference>
<accession>A0AAP0M753</accession>